<feature type="transmembrane region" description="Helical" evidence="1">
    <location>
        <begin position="297"/>
        <end position="323"/>
    </location>
</feature>
<feature type="transmembrane region" description="Helical" evidence="1">
    <location>
        <begin position="159"/>
        <end position="178"/>
    </location>
</feature>
<dbReference type="HOGENOM" id="CLU_051717_0_0_1"/>
<feature type="transmembrane region" description="Helical" evidence="1">
    <location>
        <begin position="81"/>
        <end position="100"/>
    </location>
</feature>
<feature type="transmembrane region" description="Helical" evidence="1">
    <location>
        <begin position="56"/>
        <end position="74"/>
    </location>
</feature>
<reference evidence="2 3" key="1">
    <citation type="submission" date="2014-04" db="EMBL/GenBank/DDBJ databases">
        <authorList>
            <consortium name="DOE Joint Genome Institute"/>
            <person name="Kuo A."/>
            <person name="Gay G."/>
            <person name="Dore J."/>
            <person name="Kohler A."/>
            <person name="Nagy L.G."/>
            <person name="Floudas D."/>
            <person name="Copeland A."/>
            <person name="Barry K.W."/>
            <person name="Cichocki N."/>
            <person name="Veneault-Fourrey C."/>
            <person name="LaButti K."/>
            <person name="Lindquist E.A."/>
            <person name="Lipzen A."/>
            <person name="Lundell T."/>
            <person name="Morin E."/>
            <person name="Murat C."/>
            <person name="Sun H."/>
            <person name="Tunlid A."/>
            <person name="Henrissat B."/>
            <person name="Grigoriev I.V."/>
            <person name="Hibbett D.S."/>
            <person name="Martin F."/>
            <person name="Nordberg H.P."/>
            <person name="Cantor M.N."/>
            <person name="Hua S.X."/>
        </authorList>
    </citation>
    <scope>NUCLEOTIDE SEQUENCE [LARGE SCALE GENOMIC DNA]</scope>
    <source>
        <strain evidence="3">h7</strain>
    </source>
</reference>
<keyword evidence="1" id="KW-1133">Transmembrane helix</keyword>
<organism evidence="2 3">
    <name type="scientific">Hebeloma cylindrosporum</name>
    <dbReference type="NCBI Taxonomy" id="76867"/>
    <lineage>
        <taxon>Eukaryota</taxon>
        <taxon>Fungi</taxon>
        <taxon>Dikarya</taxon>
        <taxon>Basidiomycota</taxon>
        <taxon>Agaricomycotina</taxon>
        <taxon>Agaricomycetes</taxon>
        <taxon>Agaricomycetidae</taxon>
        <taxon>Agaricales</taxon>
        <taxon>Agaricineae</taxon>
        <taxon>Hymenogastraceae</taxon>
        <taxon>Hebeloma</taxon>
    </lineage>
</organism>
<evidence type="ECO:0000256" key="1">
    <source>
        <dbReference type="SAM" id="Phobius"/>
    </source>
</evidence>
<keyword evidence="3" id="KW-1185">Reference proteome</keyword>
<keyword evidence="1" id="KW-0812">Transmembrane</keyword>
<dbReference type="STRING" id="686832.A0A0C2YHP4"/>
<proteinExistence type="predicted"/>
<feature type="transmembrane region" description="Helical" evidence="1">
    <location>
        <begin position="190"/>
        <end position="208"/>
    </location>
</feature>
<evidence type="ECO:0000313" key="3">
    <source>
        <dbReference type="Proteomes" id="UP000053424"/>
    </source>
</evidence>
<protein>
    <submittedName>
        <fullName evidence="2">Uncharacterized protein</fullName>
    </submittedName>
</protein>
<feature type="transmembrane region" description="Helical" evidence="1">
    <location>
        <begin position="220"/>
        <end position="241"/>
    </location>
</feature>
<feature type="transmembrane region" description="Helical" evidence="1">
    <location>
        <begin position="271"/>
        <end position="290"/>
    </location>
</feature>
<accession>A0A0C2YHP4</accession>
<feature type="transmembrane region" description="Helical" evidence="1">
    <location>
        <begin position="112"/>
        <end position="139"/>
    </location>
</feature>
<dbReference type="Proteomes" id="UP000053424">
    <property type="component" value="Unassembled WGS sequence"/>
</dbReference>
<keyword evidence="1" id="KW-0472">Membrane</keyword>
<reference evidence="3" key="2">
    <citation type="submission" date="2015-01" db="EMBL/GenBank/DDBJ databases">
        <title>Evolutionary Origins and Diversification of the Mycorrhizal Mutualists.</title>
        <authorList>
            <consortium name="DOE Joint Genome Institute"/>
            <consortium name="Mycorrhizal Genomics Consortium"/>
            <person name="Kohler A."/>
            <person name="Kuo A."/>
            <person name="Nagy L.G."/>
            <person name="Floudas D."/>
            <person name="Copeland A."/>
            <person name="Barry K.W."/>
            <person name="Cichocki N."/>
            <person name="Veneault-Fourrey C."/>
            <person name="LaButti K."/>
            <person name="Lindquist E.A."/>
            <person name="Lipzen A."/>
            <person name="Lundell T."/>
            <person name="Morin E."/>
            <person name="Murat C."/>
            <person name="Riley R."/>
            <person name="Ohm R."/>
            <person name="Sun H."/>
            <person name="Tunlid A."/>
            <person name="Henrissat B."/>
            <person name="Grigoriev I.V."/>
            <person name="Hibbett D.S."/>
            <person name="Martin F."/>
        </authorList>
    </citation>
    <scope>NUCLEOTIDE SEQUENCE [LARGE SCALE GENOMIC DNA]</scope>
    <source>
        <strain evidence="3">h7</strain>
    </source>
</reference>
<dbReference type="OrthoDB" id="72269at2759"/>
<evidence type="ECO:0000313" key="2">
    <source>
        <dbReference type="EMBL" id="KIM49308.1"/>
    </source>
</evidence>
<dbReference type="EMBL" id="KN831768">
    <property type="protein sequence ID" value="KIM49308.1"/>
    <property type="molecule type" value="Genomic_DNA"/>
</dbReference>
<gene>
    <name evidence="2" type="ORF">M413DRAFT_438494</name>
</gene>
<name>A0A0C2YHP4_HEBCY</name>
<dbReference type="AlphaFoldDB" id="A0A0C2YHP4"/>
<sequence>MSLKLLRVSLLPLLVFPTLSALAFTLIFGRLKSTRLDKALTAQCSPASMSTYFLPYTGPVEQAFCPIVAFFHLLIDFPDSLAFLTYTIGITGPLILLPIVESFQAGQNTLLAYPVLWGLLTQGATLGVTFPIYWLVFVLAANKKDGFGGRSLTQAQAEAIIFSIIVGAAIPSVAMLIMDDFYVTALWQPYPIYISFARFVYLQFRSSSTATQSGYRVMQAIYLGCFMISSSVHIAAVWPILKDVNAVKALLIPSFAPLPISKEVHFHVLEFLKWDVLFAYSSSALAMLWFANNAKQVFGIVLWFIFAIPLLGFGATVMGIAIWKDGMLD</sequence>